<dbReference type="Pfam" id="PF04616">
    <property type="entry name" value="Glyco_hydro_43"/>
    <property type="match status" value="1"/>
</dbReference>
<dbReference type="InterPro" id="IPR023296">
    <property type="entry name" value="Glyco_hydro_beta-prop_sf"/>
</dbReference>
<comment type="caution">
    <text evidence="9">The sequence shown here is derived from an EMBL/GenBank/DDBJ whole genome shotgun (WGS) entry which is preliminary data.</text>
</comment>
<evidence type="ECO:0000256" key="1">
    <source>
        <dbReference type="ARBA" id="ARBA00004834"/>
    </source>
</evidence>
<feature type="active site" description="Proton acceptor" evidence="5">
    <location>
        <position position="38"/>
    </location>
</feature>
<evidence type="ECO:0000256" key="5">
    <source>
        <dbReference type="PIRSR" id="PIRSR606710-1"/>
    </source>
</evidence>
<feature type="signal peptide" evidence="8">
    <location>
        <begin position="1"/>
        <end position="23"/>
    </location>
</feature>
<dbReference type="Gene3D" id="2.115.10.20">
    <property type="entry name" value="Glycosyl hydrolase domain, family 43"/>
    <property type="match status" value="1"/>
</dbReference>
<evidence type="ECO:0000256" key="7">
    <source>
        <dbReference type="RuleBase" id="RU361187"/>
    </source>
</evidence>
<keyword evidence="4 7" id="KW-0326">Glycosidase</keyword>
<dbReference type="InterPro" id="IPR050727">
    <property type="entry name" value="GH43_arabinanases"/>
</dbReference>
<dbReference type="RefSeq" id="WP_167209939.1">
    <property type="nucleotide sequence ID" value="NZ_JAASRO010000001.1"/>
</dbReference>
<evidence type="ECO:0000256" key="8">
    <source>
        <dbReference type="SAM" id="SignalP"/>
    </source>
</evidence>
<comment type="similarity">
    <text evidence="2 7">Belongs to the glycosyl hydrolase 43 family.</text>
</comment>
<feature type="site" description="Important for catalytic activity, responsible for pKa modulation of the active site Glu and correct orientation of both the proton donor and substrate" evidence="6">
    <location>
        <position position="165"/>
    </location>
</feature>
<dbReference type="InterPro" id="IPR006710">
    <property type="entry name" value="Glyco_hydro_43"/>
</dbReference>
<keyword evidence="3 7" id="KW-0378">Hydrolase</keyword>
<name>A0A7X5VCS8_9ACTN</name>
<protein>
    <recommendedName>
        <fullName evidence="11">Glycosyl hydrolase family 43</fullName>
    </recommendedName>
</protein>
<evidence type="ECO:0008006" key="11">
    <source>
        <dbReference type="Google" id="ProtNLM"/>
    </source>
</evidence>
<proteinExistence type="inferred from homology"/>
<accession>A0A7X5VCS8</accession>
<gene>
    <name evidence="9" type="ORF">BJY22_004571</name>
</gene>
<evidence type="ECO:0000313" key="9">
    <source>
        <dbReference type="EMBL" id="NIK58854.1"/>
    </source>
</evidence>
<feature type="chain" id="PRO_5031548143" description="Glycosyl hydrolase family 43" evidence="8">
    <location>
        <begin position="24"/>
        <end position="337"/>
    </location>
</feature>
<feature type="active site" description="Proton donor" evidence="5">
    <location>
        <position position="217"/>
    </location>
</feature>
<dbReference type="Proteomes" id="UP000555407">
    <property type="component" value="Unassembled WGS sequence"/>
</dbReference>
<dbReference type="EMBL" id="JAASRO010000001">
    <property type="protein sequence ID" value="NIK58854.1"/>
    <property type="molecule type" value="Genomic_DNA"/>
</dbReference>
<dbReference type="GO" id="GO:0004553">
    <property type="term" value="F:hydrolase activity, hydrolyzing O-glycosyl compounds"/>
    <property type="evidence" value="ECO:0007669"/>
    <property type="project" value="InterPro"/>
</dbReference>
<dbReference type="PANTHER" id="PTHR43301">
    <property type="entry name" value="ARABINAN ENDO-1,5-ALPHA-L-ARABINOSIDASE"/>
    <property type="match status" value="1"/>
</dbReference>
<evidence type="ECO:0000256" key="6">
    <source>
        <dbReference type="PIRSR" id="PIRSR606710-2"/>
    </source>
</evidence>
<evidence type="ECO:0000256" key="4">
    <source>
        <dbReference type="ARBA" id="ARBA00023295"/>
    </source>
</evidence>
<dbReference type="SUPFAM" id="SSF75005">
    <property type="entry name" value="Arabinanase/levansucrase/invertase"/>
    <property type="match status" value="1"/>
</dbReference>
<evidence type="ECO:0000313" key="10">
    <source>
        <dbReference type="Proteomes" id="UP000555407"/>
    </source>
</evidence>
<comment type="pathway">
    <text evidence="1">Glycan metabolism; L-arabinan degradation.</text>
</comment>
<organism evidence="9 10">
    <name type="scientific">Kribbella shirazensis</name>
    <dbReference type="NCBI Taxonomy" id="1105143"/>
    <lineage>
        <taxon>Bacteria</taxon>
        <taxon>Bacillati</taxon>
        <taxon>Actinomycetota</taxon>
        <taxon>Actinomycetes</taxon>
        <taxon>Propionibacteriales</taxon>
        <taxon>Kribbellaceae</taxon>
        <taxon>Kribbella</taxon>
    </lineage>
</organism>
<dbReference type="AlphaFoldDB" id="A0A7X5VCS8"/>
<dbReference type="GO" id="GO:0005975">
    <property type="term" value="P:carbohydrate metabolic process"/>
    <property type="evidence" value="ECO:0007669"/>
    <property type="project" value="InterPro"/>
</dbReference>
<keyword evidence="8" id="KW-0732">Signal</keyword>
<sequence>MRKVLPALLAVVGSLVMGLPAHAAAPGPVYAPEHSVADPGVLLSGGDFYAFTTGPAGRVSRGDTASGPWQGVGAALDLTTPPAWMDTSRDVWAPDAWQTSAGFVLYYSAVAKDFGGQRCIGVATASQAGGPYRPIGDTPLVCPGARHGGEDAVPGRPIATAGVIDPSPFKDSEGRRYLLYKTQQIPSTLRMVRLGDAGLHWAGSASRELLQRDGIIENPTMVQRGSQYVLFASRYGYDNCSYATVWLRSTDRWNFATATEHSLMTSAGTGLCGPGGADVTPSLDGGWRIFLHGWVCGTGTSPCTNSQITDGVPHRRVLYAAILNWSADATPSVGAFL</sequence>
<dbReference type="CDD" id="cd08999">
    <property type="entry name" value="GH43_ABN-like"/>
    <property type="match status" value="1"/>
</dbReference>
<reference evidence="9 10" key="1">
    <citation type="submission" date="2020-03" db="EMBL/GenBank/DDBJ databases">
        <title>Sequencing the genomes of 1000 actinobacteria strains.</title>
        <authorList>
            <person name="Klenk H.-P."/>
        </authorList>
    </citation>
    <scope>NUCLEOTIDE SEQUENCE [LARGE SCALE GENOMIC DNA]</scope>
    <source>
        <strain evidence="9 10">DSM 45490</strain>
    </source>
</reference>
<keyword evidence="10" id="KW-1185">Reference proteome</keyword>
<evidence type="ECO:0000256" key="2">
    <source>
        <dbReference type="ARBA" id="ARBA00009865"/>
    </source>
</evidence>
<evidence type="ECO:0000256" key="3">
    <source>
        <dbReference type="ARBA" id="ARBA00022801"/>
    </source>
</evidence>
<dbReference type="PANTHER" id="PTHR43301:SF3">
    <property type="entry name" value="ARABINAN ENDO-1,5-ALPHA-L-ARABINOSIDASE A-RELATED"/>
    <property type="match status" value="1"/>
</dbReference>